<comment type="caution">
    <text evidence="2">The sequence shown here is derived from an EMBL/GenBank/DDBJ whole genome shotgun (WGS) entry which is preliminary data.</text>
</comment>
<organism evidence="2 3">
    <name type="scientific">Phytophthora fragariaefolia</name>
    <dbReference type="NCBI Taxonomy" id="1490495"/>
    <lineage>
        <taxon>Eukaryota</taxon>
        <taxon>Sar</taxon>
        <taxon>Stramenopiles</taxon>
        <taxon>Oomycota</taxon>
        <taxon>Peronosporomycetes</taxon>
        <taxon>Peronosporales</taxon>
        <taxon>Peronosporaceae</taxon>
        <taxon>Phytophthora</taxon>
    </lineage>
</organism>
<proteinExistence type="predicted"/>
<sequence>MRRVRPTGGGTRSVADLCGDRQVSDVTSAGVSSTATISSDVHENIGEPIVPNCSSAVGSTHIGAGIHGDNGDSVVPSVTVRVVLSLAVLICAIMQEESRFQMAVAQVEVPGMVPQCKSVRKTDRGHVLANSGSAGGGTHIGHPIRGEGGEPGVPSCTGTNGGANNAVGYNCDDEDNDDVPDIACDSGGGRYLDDVMRQTIDCLANTMHVSRSGVDAGNMTSINSASTRDRPTSLLDSSDVYPNSLVAFSPLKE</sequence>
<dbReference type="Proteomes" id="UP001165121">
    <property type="component" value="Unassembled WGS sequence"/>
</dbReference>
<name>A0A9W6Y4C7_9STRA</name>
<protein>
    <submittedName>
        <fullName evidence="2">Unnamed protein product</fullName>
    </submittedName>
</protein>
<evidence type="ECO:0000313" key="3">
    <source>
        <dbReference type="Proteomes" id="UP001165121"/>
    </source>
</evidence>
<evidence type="ECO:0000313" key="2">
    <source>
        <dbReference type="EMBL" id="GMF55313.1"/>
    </source>
</evidence>
<feature type="region of interest" description="Disordered" evidence="1">
    <location>
        <begin position="129"/>
        <end position="148"/>
    </location>
</feature>
<feature type="region of interest" description="Disordered" evidence="1">
    <location>
        <begin position="214"/>
        <end position="236"/>
    </location>
</feature>
<keyword evidence="3" id="KW-1185">Reference proteome</keyword>
<reference evidence="2" key="1">
    <citation type="submission" date="2023-04" db="EMBL/GenBank/DDBJ databases">
        <title>Phytophthora fragariaefolia NBRC 109709.</title>
        <authorList>
            <person name="Ichikawa N."/>
            <person name="Sato H."/>
            <person name="Tonouchi N."/>
        </authorList>
    </citation>
    <scope>NUCLEOTIDE SEQUENCE</scope>
    <source>
        <strain evidence="2">NBRC 109709</strain>
    </source>
</reference>
<evidence type="ECO:0000256" key="1">
    <source>
        <dbReference type="SAM" id="MobiDB-lite"/>
    </source>
</evidence>
<accession>A0A9W6Y4C7</accession>
<dbReference type="EMBL" id="BSXT01003693">
    <property type="protein sequence ID" value="GMF55313.1"/>
    <property type="molecule type" value="Genomic_DNA"/>
</dbReference>
<dbReference type="AlphaFoldDB" id="A0A9W6Y4C7"/>
<gene>
    <name evidence="2" type="ORF">Pfra01_002327900</name>
</gene>